<dbReference type="InterPro" id="IPR023058">
    <property type="entry name" value="PPIase_PpiC_CS"/>
</dbReference>
<organism evidence="4 5">
    <name type="scientific">candidate division KSB3 bacterium</name>
    <dbReference type="NCBI Taxonomy" id="2044937"/>
    <lineage>
        <taxon>Bacteria</taxon>
        <taxon>candidate division KSB3</taxon>
    </lineage>
</organism>
<evidence type="ECO:0000256" key="2">
    <source>
        <dbReference type="SAM" id="SignalP"/>
    </source>
</evidence>
<evidence type="ECO:0000313" key="5">
    <source>
        <dbReference type="Proteomes" id="UP000229740"/>
    </source>
</evidence>
<protein>
    <submittedName>
        <fullName evidence="4">Peptidylprolyl isomerase</fullName>
    </submittedName>
</protein>
<dbReference type="Gene3D" id="3.10.50.40">
    <property type="match status" value="1"/>
</dbReference>
<dbReference type="InterPro" id="IPR050245">
    <property type="entry name" value="PrsA_foldase"/>
</dbReference>
<dbReference type="Pfam" id="PF13616">
    <property type="entry name" value="Rotamase_3"/>
    <property type="match status" value="1"/>
</dbReference>
<dbReference type="Gene3D" id="1.10.4030.10">
    <property type="entry name" value="Porin chaperone SurA, peptide-binding domain"/>
    <property type="match status" value="1"/>
</dbReference>
<evidence type="ECO:0000259" key="3">
    <source>
        <dbReference type="PROSITE" id="PS50198"/>
    </source>
</evidence>
<keyword evidence="1 4" id="KW-0413">Isomerase</keyword>
<dbReference type="Pfam" id="PF13623">
    <property type="entry name" value="SurA_N_2"/>
    <property type="match status" value="1"/>
</dbReference>
<dbReference type="Proteomes" id="UP000229740">
    <property type="component" value="Unassembled WGS sequence"/>
</dbReference>
<gene>
    <name evidence="4" type="ORF">CSB45_11550</name>
</gene>
<feature type="signal peptide" evidence="2">
    <location>
        <begin position="1"/>
        <end position="26"/>
    </location>
</feature>
<keyword evidence="1" id="KW-0697">Rotamase</keyword>
<dbReference type="PANTHER" id="PTHR47245:SF2">
    <property type="entry name" value="PEPTIDYL-PROLYL CIS-TRANS ISOMERASE HP_0175-RELATED"/>
    <property type="match status" value="1"/>
</dbReference>
<dbReference type="GO" id="GO:0003755">
    <property type="term" value="F:peptidyl-prolyl cis-trans isomerase activity"/>
    <property type="evidence" value="ECO:0007669"/>
    <property type="project" value="UniProtKB-KW"/>
</dbReference>
<dbReference type="PANTHER" id="PTHR47245">
    <property type="entry name" value="PEPTIDYLPROLYL ISOMERASE"/>
    <property type="match status" value="1"/>
</dbReference>
<reference evidence="4 5" key="1">
    <citation type="submission" date="2017-10" db="EMBL/GenBank/DDBJ databases">
        <title>Novel microbial diversity and functional potential in the marine mammal oral microbiome.</title>
        <authorList>
            <person name="Dudek N.K."/>
            <person name="Sun C.L."/>
            <person name="Burstein D."/>
            <person name="Kantor R.S."/>
            <person name="Aliaga Goltsman D.S."/>
            <person name="Bik E.M."/>
            <person name="Thomas B.C."/>
            <person name="Banfield J.F."/>
            <person name="Relman D.A."/>
        </authorList>
    </citation>
    <scope>NUCLEOTIDE SEQUENCE [LARGE SCALE GENOMIC DNA]</scope>
    <source>
        <strain evidence="4">DOLZORAL124_49_17</strain>
    </source>
</reference>
<dbReference type="PROSITE" id="PS50198">
    <property type="entry name" value="PPIC_PPIASE_2"/>
    <property type="match status" value="1"/>
</dbReference>
<sequence>MSRRCLRSMICVVCGLVMFSAFDAAAEAGDVRAKVNGKEILQQDVDRIITDFVLPQYQAQNPDAELPEEQRVQTEKSIVEQLVTEQLLLLKAEEIGITADEALVNERFEQVKSQRPELSEETLKNMIKKDSIIQQLLDREVISKVSVTDDEVQAYYEENKDRFQEPEQIQASHILIQLAQDASDEDKEAARKKIEEILVLARDGKDFAELAKEHSEGPSKDRGGDLGFFPKGAMVKPFEDAAFALKENEISDVVETKFGYHIIKVTGKKEAREIPFVEVKDKLKQGLQQQKTSAEVNAWINALRAEASIEIM</sequence>
<dbReference type="AlphaFoldDB" id="A0A2G6E312"/>
<dbReference type="InterPro" id="IPR000297">
    <property type="entry name" value="PPIase_PpiC"/>
</dbReference>
<comment type="caution">
    <text evidence="4">The sequence shown here is derived from an EMBL/GenBank/DDBJ whole genome shotgun (WGS) entry which is preliminary data.</text>
</comment>
<accession>A0A2G6E312</accession>
<name>A0A2G6E312_9BACT</name>
<evidence type="ECO:0000256" key="1">
    <source>
        <dbReference type="PROSITE-ProRule" id="PRU00278"/>
    </source>
</evidence>
<dbReference type="PROSITE" id="PS01096">
    <property type="entry name" value="PPIC_PPIASE_1"/>
    <property type="match status" value="1"/>
</dbReference>
<proteinExistence type="predicted"/>
<dbReference type="InterPro" id="IPR027304">
    <property type="entry name" value="Trigger_fact/SurA_dom_sf"/>
</dbReference>
<feature type="chain" id="PRO_5014765391" evidence="2">
    <location>
        <begin position="27"/>
        <end position="312"/>
    </location>
</feature>
<keyword evidence="2" id="KW-0732">Signal</keyword>
<evidence type="ECO:0000313" key="4">
    <source>
        <dbReference type="EMBL" id="PID56479.1"/>
    </source>
</evidence>
<dbReference type="InterPro" id="IPR046357">
    <property type="entry name" value="PPIase_dom_sf"/>
</dbReference>
<dbReference type="SUPFAM" id="SSF54534">
    <property type="entry name" value="FKBP-like"/>
    <property type="match status" value="1"/>
</dbReference>
<dbReference type="SUPFAM" id="SSF109998">
    <property type="entry name" value="Triger factor/SurA peptide-binding domain-like"/>
    <property type="match status" value="1"/>
</dbReference>
<feature type="domain" description="PpiC" evidence="3">
    <location>
        <begin position="166"/>
        <end position="267"/>
    </location>
</feature>
<dbReference type="EMBL" id="PDPS01000034">
    <property type="protein sequence ID" value="PID56479.1"/>
    <property type="molecule type" value="Genomic_DNA"/>
</dbReference>